<gene>
    <name evidence="3" type="ORF">BJX67DRAFT_378054</name>
</gene>
<reference evidence="3 4" key="1">
    <citation type="submission" date="2024-07" db="EMBL/GenBank/DDBJ databases">
        <title>Section-level genome sequencing and comparative genomics of Aspergillus sections Usti and Cavernicolus.</title>
        <authorList>
            <consortium name="Lawrence Berkeley National Laboratory"/>
            <person name="Nybo J.L."/>
            <person name="Vesth T.C."/>
            <person name="Theobald S."/>
            <person name="Frisvad J.C."/>
            <person name="Larsen T.O."/>
            <person name="Kjaerboelling I."/>
            <person name="Rothschild-Mancinelli K."/>
            <person name="Lyhne E.K."/>
            <person name="Kogle M.E."/>
            <person name="Barry K."/>
            <person name="Clum A."/>
            <person name="Na H."/>
            <person name="Ledsgaard L."/>
            <person name="Lin J."/>
            <person name="Lipzen A."/>
            <person name="Kuo A."/>
            <person name="Riley R."/>
            <person name="Mondo S."/>
            <person name="Labutti K."/>
            <person name="Haridas S."/>
            <person name="Pangalinan J."/>
            <person name="Salamov A.A."/>
            <person name="Simmons B.A."/>
            <person name="Magnuson J.K."/>
            <person name="Chen J."/>
            <person name="Drula E."/>
            <person name="Henrissat B."/>
            <person name="Wiebenga A."/>
            <person name="Lubbers R.J."/>
            <person name="Gomes A.C."/>
            <person name="Macurrencykelacurrency M.R."/>
            <person name="Stajich J."/>
            <person name="Grigoriev I.V."/>
            <person name="Mortensen U.H."/>
            <person name="De Vries R.P."/>
            <person name="Baker S.E."/>
            <person name="Andersen M.R."/>
        </authorList>
    </citation>
    <scope>NUCLEOTIDE SEQUENCE [LARGE SCALE GENOMIC DNA]</scope>
    <source>
        <strain evidence="3 4">CBS 449.75</strain>
    </source>
</reference>
<dbReference type="EMBL" id="JBFXLQ010000005">
    <property type="protein sequence ID" value="KAL2870723.1"/>
    <property type="molecule type" value="Genomic_DNA"/>
</dbReference>
<comment type="caution">
    <text evidence="3">The sequence shown here is derived from an EMBL/GenBank/DDBJ whole genome shotgun (WGS) entry which is preliminary data.</text>
</comment>
<dbReference type="GeneID" id="98147343"/>
<feature type="chain" id="PRO_5045202274" evidence="2">
    <location>
        <begin position="19"/>
        <end position="226"/>
    </location>
</feature>
<proteinExistence type="predicted"/>
<organism evidence="3 4">
    <name type="scientific">Aspergillus lucknowensis</name>
    <dbReference type="NCBI Taxonomy" id="176173"/>
    <lineage>
        <taxon>Eukaryota</taxon>
        <taxon>Fungi</taxon>
        <taxon>Dikarya</taxon>
        <taxon>Ascomycota</taxon>
        <taxon>Pezizomycotina</taxon>
        <taxon>Eurotiomycetes</taxon>
        <taxon>Eurotiomycetidae</taxon>
        <taxon>Eurotiales</taxon>
        <taxon>Aspergillaceae</taxon>
        <taxon>Aspergillus</taxon>
        <taxon>Aspergillus subgen. Nidulantes</taxon>
    </lineage>
</organism>
<name>A0ABR4M1N6_9EURO</name>
<accession>A0ABR4M1N6</accession>
<evidence type="ECO:0000256" key="1">
    <source>
        <dbReference type="SAM" id="MobiDB-lite"/>
    </source>
</evidence>
<feature type="signal peptide" evidence="2">
    <location>
        <begin position="1"/>
        <end position="18"/>
    </location>
</feature>
<keyword evidence="4" id="KW-1185">Reference proteome</keyword>
<feature type="compositionally biased region" description="Low complexity" evidence="1">
    <location>
        <begin position="142"/>
        <end position="152"/>
    </location>
</feature>
<evidence type="ECO:0000256" key="2">
    <source>
        <dbReference type="SAM" id="SignalP"/>
    </source>
</evidence>
<evidence type="ECO:0000313" key="4">
    <source>
        <dbReference type="Proteomes" id="UP001610432"/>
    </source>
</evidence>
<dbReference type="RefSeq" id="XP_070889702.1">
    <property type="nucleotide sequence ID" value="XM_071032271.1"/>
</dbReference>
<protein>
    <submittedName>
        <fullName evidence="3">Uncharacterized protein</fullName>
    </submittedName>
</protein>
<evidence type="ECO:0000313" key="3">
    <source>
        <dbReference type="EMBL" id="KAL2870723.1"/>
    </source>
</evidence>
<feature type="region of interest" description="Disordered" evidence="1">
    <location>
        <begin position="131"/>
        <end position="156"/>
    </location>
</feature>
<keyword evidence="2" id="KW-0732">Signal</keyword>
<sequence length="226" mass="26235">MLYHFILVIFTLTTFARGADDKNHFTNPTSWTDINPVWKLGEEQVIARKTTLGEFNISIRQQSLIQESAASQGNIYSKIHASDKVTNFTWVVQLYGFDLDRSNVIFLWINYDTPEGFTSAYFNITELDSAETGEYTPPSPSPTSNSTASLTNTPPPQILRKSHKMYLDTKYLQSQPQIHPPTALPAYEYNMDTLEQQQRPRTLLRRWAQVKEEWRYGSKSWVFKYY</sequence>
<dbReference type="Proteomes" id="UP001610432">
    <property type="component" value="Unassembled WGS sequence"/>
</dbReference>